<dbReference type="Proteomes" id="UP000054845">
    <property type="component" value="Unassembled WGS sequence"/>
</dbReference>
<dbReference type="InterPro" id="IPR000727">
    <property type="entry name" value="T_SNARE_dom"/>
</dbReference>
<sequence>MSFNDLERGTAPSPRNNNSSRGSLGRSSNRASGNPLPLYHAPPSDRASSPHSSHSGAGSAKLTQDEEAEFKKLAERMGVQIFKLNANVSAIDKLVELSSGSGKVAAQGKAQGKEGRDWTKQVADLTDTTRSVSTSLVSDMKTLSALSSKSGSSQHKMTTNKLRTDVENGLKNFQRAQRAGANVTRTALDKERARRSAAASTSSASNVKSSENQVALESTGGASAEGDLIDHPSAEMDEGQQEQEQAQVRVNAGPTQSDLEFQEALISEREAEIQEIEGGIQELNEIFRDLGHIVQEQGGMIDNIEHNVSQIALHTEGADRELVRAHEYQRKAGRRAACLLLIVGIVVAVVLVAALS</sequence>
<dbReference type="SUPFAM" id="SSF47661">
    <property type="entry name" value="t-snare proteins"/>
    <property type="match status" value="1"/>
</dbReference>
<dbReference type="CDD" id="cd15840">
    <property type="entry name" value="SNARE_Qa"/>
    <property type="match status" value="1"/>
</dbReference>
<evidence type="ECO:0000259" key="4">
    <source>
        <dbReference type="PROSITE" id="PS50192"/>
    </source>
</evidence>
<keyword evidence="6" id="KW-1185">Reference proteome</keyword>
<dbReference type="Gene3D" id="1.20.58.70">
    <property type="match status" value="1"/>
</dbReference>
<evidence type="ECO:0000313" key="5">
    <source>
        <dbReference type="EMBL" id="CEH13614.1"/>
    </source>
</evidence>
<reference evidence="5 6" key="1">
    <citation type="submission" date="2014-09" db="EMBL/GenBank/DDBJ databases">
        <authorList>
            <person name="Magalhaes I.L.F."/>
            <person name="Oliveira U."/>
            <person name="Santos F.R."/>
            <person name="Vidigal T.H.D.A."/>
            <person name="Brescovit A.D."/>
            <person name="Santos A.J."/>
        </authorList>
    </citation>
    <scope>NUCLEOTIDE SEQUENCE [LARGE SCALE GENOMIC DNA]</scope>
</reference>
<accession>A0A0P1BCL8</accession>
<dbReference type="EMBL" id="CCYA01000221">
    <property type="protein sequence ID" value="CEH13614.1"/>
    <property type="molecule type" value="Genomic_DNA"/>
</dbReference>
<dbReference type="Pfam" id="PF05739">
    <property type="entry name" value="SNARE"/>
    <property type="match status" value="1"/>
</dbReference>
<dbReference type="SMART" id="SM00397">
    <property type="entry name" value="t_SNARE"/>
    <property type="match status" value="1"/>
</dbReference>
<dbReference type="InterPro" id="IPR006011">
    <property type="entry name" value="Syntaxin_N"/>
</dbReference>
<feature type="compositionally biased region" description="Polar residues" evidence="2">
    <location>
        <begin position="242"/>
        <end position="253"/>
    </location>
</feature>
<proteinExistence type="inferred from homology"/>
<feature type="domain" description="T-SNARE coiled-coil homology" evidence="4">
    <location>
        <begin position="263"/>
        <end position="325"/>
    </location>
</feature>
<dbReference type="Gene3D" id="1.20.5.110">
    <property type="match status" value="1"/>
</dbReference>
<dbReference type="InterPro" id="IPR010989">
    <property type="entry name" value="SNARE"/>
</dbReference>
<feature type="compositionally biased region" description="Low complexity" evidence="2">
    <location>
        <begin position="196"/>
        <end position="205"/>
    </location>
</feature>
<dbReference type="GO" id="GO:0006896">
    <property type="term" value="P:Golgi to vacuole transport"/>
    <property type="evidence" value="ECO:0007669"/>
    <property type="project" value="TreeGrafter"/>
</dbReference>
<keyword evidence="3" id="KW-1133">Transmembrane helix</keyword>
<dbReference type="GO" id="GO:0006886">
    <property type="term" value="P:intracellular protein transport"/>
    <property type="evidence" value="ECO:0007669"/>
    <property type="project" value="InterPro"/>
</dbReference>
<dbReference type="OrthoDB" id="364348at2759"/>
<dbReference type="InterPro" id="IPR045242">
    <property type="entry name" value="Syntaxin"/>
</dbReference>
<dbReference type="GO" id="GO:0048278">
    <property type="term" value="P:vesicle docking"/>
    <property type="evidence" value="ECO:0007669"/>
    <property type="project" value="TreeGrafter"/>
</dbReference>
<keyword evidence="3" id="KW-0472">Membrane</keyword>
<evidence type="ECO:0000256" key="3">
    <source>
        <dbReference type="SAM" id="Phobius"/>
    </source>
</evidence>
<organism evidence="5 6">
    <name type="scientific">Ceraceosorus bombacis</name>
    <dbReference type="NCBI Taxonomy" id="401625"/>
    <lineage>
        <taxon>Eukaryota</taxon>
        <taxon>Fungi</taxon>
        <taxon>Dikarya</taxon>
        <taxon>Basidiomycota</taxon>
        <taxon>Ustilaginomycotina</taxon>
        <taxon>Exobasidiomycetes</taxon>
        <taxon>Ceraceosorales</taxon>
        <taxon>Ceraceosoraceae</taxon>
        <taxon>Ceraceosorus</taxon>
    </lineage>
</organism>
<dbReference type="PANTHER" id="PTHR19957:SF38">
    <property type="entry name" value="LD27581P"/>
    <property type="match status" value="1"/>
</dbReference>
<evidence type="ECO:0000256" key="1">
    <source>
        <dbReference type="ARBA" id="ARBA00009063"/>
    </source>
</evidence>
<dbReference type="InterPro" id="IPR006012">
    <property type="entry name" value="Syntaxin/epimorphin_CS"/>
</dbReference>
<evidence type="ECO:0000313" key="6">
    <source>
        <dbReference type="Proteomes" id="UP000054845"/>
    </source>
</evidence>
<feature type="compositionally biased region" description="Low complexity" evidence="2">
    <location>
        <begin position="13"/>
        <end position="34"/>
    </location>
</feature>
<dbReference type="PROSITE" id="PS00914">
    <property type="entry name" value="SYNTAXIN"/>
    <property type="match status" value="1"/>
</dbReference>
<protein>
    <submittedName>
        <fullName evidence="5">SNARE protein PEP12/VAM3/Syntaxin 7/Syntaxin 17</fullName>
    </submittedName>
</protein>
<dbReference type="GO" id="GO:0012505">
    <property type="term" value="C:endomembrane system"/>
    <property type="evidence" value="ECO:0007669"/>
    <property type="project" value="TreeGrafter"/>
</dbReference>
<dbReference type="GO" id="GO:0031201">
    <property type="term" value="C:SNARE complex"/>
    <property type="evidence" value="ECO:0007669"/>
    <property type="project" value="TreeGrafter"/>
</dbReference>
<dbReference type="Pfam" id="PF14523">
    <property type="entry name" value="Syntaxin_2"/>
    <property type="match status" value="1"/>
</dbReference>
<dbReference type="PROSITE" id="PS50192">
    <property type="entry name" value="T_SNARE"/>
    <property type="match status" value="1"/>
</dbReference>
<feature type="region of interest" description="Disordered" evidence="2">
    <location>
        <begin position="1"/>
        <end position="64"/>
    </location>
</feature>
<feature type="transmembrane region" description="Helical" evidence="3">
    <location>
        <begin position="336"/>
        <end position="355"/>
    </location>
</feature>
<dbReference type="FunFam" id="1.20.5.110:FF:000059">
    <property type="entry name" value="Related to syntaxin 12"/>
    <property type="match status" value="1"/>
</dbReference>
<dbReference type="GO" id="GO:0000149">
    <property type="term" value="F:SNARE binding"/>
    <property type="evidence" value="ECO:0007669"/>
    <property type="project" value="TreeGrafter"/>
</dbReference>
<dbReference type="PANTHER" id="PTHR19957">
    <property type="entry name" value="SYNTAXIN"/>
    <property type="match status" value="1"/>
</dbReference>
<dbReference type="GO" id="GO:0006906">
    <property type="term" value="P:vesicle fusion"/>
    <property type="evidence" value="ECO:0007669"/>
    <property type="project" value="TreeGrafter"/>
</dbReference>
<dbReference type="AlphaFoldDB" id="A0A0P1BCL8"/>
<evidence type="ECO:0000256" key="2">
    <source>
        <dbReference type="SAM" id="MobiDB-lite"/>
    </source>
</evidence>
<feature type="compositionally biased region" description="Low complexity" evidence="2">
    <location>
        <begin position="41"/>
        <end position="60"/>
    </location>
</feature>
<name>A0A0P1BCL8_9BASI</name>
<feature type="region of interest" description="Disordered" evidence="2">
    <location>
        <begin position="174"/>
        <end position="253"/>
    </location>
</feature>
<feature type="compositionally biased region" description="Polar residues" evidence="2">
    <location>
        <begin position="206"/>
        <end position="216"/>
    </location>
</feature>
<comment type="similarity">
    <text evidence="1">Belongs to the syntaxin family.</text>
</comment>
<dbReference type="GO" id="GO:0005484">
    <property type="term" value="F:SNAP receptor activity"/>
    <property type="evidence" value="ECO:0007669"/>
    <property type="project" value="InterPro"/>
</dbReference>
<keyword evidence="3" id="KW-0812">Transmembrane</keyword>
<dbReference type="STRING" id="401625.A0A0P1BCL8"/>